<dbReference type="InterPro" id="IPR029058">
    <property type="entry name" value="AB_hydrolase_fold"/>
</dbReference>
<dbReference type="Proteomes" id="UP000195273">
    <property type="component" value="Chromosome"/>
</dbReference>
<protein>
    <submittedName>
        <fullName evidence="2">Lipase 3</fullName>
        <ecNumber evidence="2">3.1.1.3</ecNumber>
    </submittedName>
</protein>
<reference evidence="2 3" key="1">
    <citation type="submission" date="2017-05" db="EMBL/GenBank/DDBJ databases">
        <title>Genome Sequence of Loktanella vestfoldensis Strain SMR4r Isolated from a Culture of the Diatom Skeletonema marinoi.</title>
        <authorList>
            <person name="Topel M."/>
            <person name="Pinder M.I.M."/>
            <person name="Johansson O.N."/>
            <person name="Kourtchenko O."/>
            <person name="Godhe A."/>
            <person name="Clarke A.K."/>
        </authorList>
    </citation>
    <scope>NUCLEOTIDE SEQUENCE [LARGE SCALE GENOMIC DNA]</scope>
    <source>
        <strain evidence="2 3">SMR4r</strain>
    </source>
</reference>
<feature type="domain" description="AB hydrolase-1" evidence="1">
    <location>
        <begin position="62"/>
        <end position="162"/>
    </location>
</feature>
<dbReference type="EC" id="3.1.1.3" evidence="2"/>
<dbReference type="KEGG" id="lvs:LOKVESSMR4R_02899"/>
<proteinExistence type="predicted"/>
<keyword evidence="3" id="KW-1185">Reference proteome</keyword>
<dbReference type="GO" id="GO:0004806">
    <property type="term" value="F:triacylglycerol lipase activity"/>
    <property type="evidence" value="ECO:0007669"/>
    <property type="project" value="UniProtKB-EC"/>
</dbReference>
<dbReference type="AlphaFoldDB" id="A0A1Y0EFE5"/>
<organism evidence="2 3">
    <name type="scientific">Yoonia vestfoldensis</name>
    <dbReference type="NCBI Taxonomy" id="245188"/>
    <lineage>
        <taxon>Bacteria</taxon>
        <taxon>Pseudomonadati</taxon>
        <taxon>Pseudomonadota</taxon>
        <taxon>Alphaproteobacteria</taxon>
        <taxon>Rhodobacterales</taxon>
        <taxon>Paracoccaceae</taxon>
        <taxon>Yoonia</taxon>
    </lineage>
</organism>
<dbReference type="RefSeq" id="WP_087209760.1">
    <property type="nucleotide sequence ID" value="NZ_CP021431.1"/>
</dbReference>
<dbReference type="InterPro" id="IPR050266">
    <property type="entry name" value="AB_hydrolase_sf"/>
</dbReference>
<dbReference type="SUPFAM" id="SSF53474">
    <property type="entry name" value="alpha/beta-Hydrolases"/>
    <property type="match status" value="1"/>
</dbReference>
<dbReference type="Pfam" id="PF00561">
    <property type="entry name" value="Abhydrolase_1"/>
    <property type="match status" value="1"/>
</dbReference>
<name>A0A1Y0EFE5_9RHOB</name>
<keyword evidence="2" id="KW-0378">Hydrolase</keyword>
<evidence type="ECO:0000259" key="1">
    <source>
        <dbReference type="Pfam" id="PF00561"/>
    </source>
</evidence>
<dbReference type="GO" id="GO:0016020">
    <property type="term" value="C:membrane"/>
    <property type="evidence" value="ECO:0007669"/>
    <property type="project" value="TreeGrafter"/>
</dbReference>
<dbReference type="EMBL" id="CP021431">
    <property type="protein sequence ID" value="ARU02190.1"/>
    <property type="molecule type" value="Genomic_DNA"/>
</dbReference>
<evidence type="ECO:0000313" key="3">
    <source>
        <dbReference type="Proteomes" id="UP000195273"/>
    </source>
</evidence>
<dbReference type="PANTHER" id="PTHR43798:SF33">
    <property type="entry name" value="HYDROLASE, PUTATIVE (AFU_ORTHOLOGUE AFUA_2G14860)-RELATED"/>
    <property type="match status" value="1"/>
</dbReference>
<dbReference type="Gene3D" id="3.40.50.1820">
    <property type="entry name" value="alpha/beta hydrolase"/>
    <property type="match status" value="1"/>
</dbReference>
<dbReference type="OrthoDB" id="7267294at2"/>
<accession>A0A1Y0EFE5</accession>
<dbReference type="PANTHER" id="PTHR43798">
    <property type="entry name" value="MONOACYLGLYCEROL LIPASE"/>
    <property type="match status" value="1"/>
</dbReference>
<dbReference type="PRINTS" id="PR00111">
    <property type="entry name" value="ABHYDROLASE"/>
</dbReference>
<dbReference type="InterPro" id="IPR000073">
    <property type="entry name" value="AB_hydrolase_1"/>
</dbReference>
<gene>
    <name evidence="2" type="primary">lip3</name>
    <name evidence="2" type="ORF">LOKVESSMR4R_02899</name>
</gene>
<evidence type="ECO:0000313" key="2">
    <source>
        <dbReference type="EMBL" id="ARU02190.1"/>
    </source>
</evidence>
<sequence>MWYLVILVLALAGIAVLPWWLDRRRVSIGADARQGARGDFAALSQGVTCYRWLGSARGPVAVLIHGVATPSVCMVDLAEGLGQLGYRVLVYDLYGRGLSDAVRGRQDGRFFTRQLSDLLDHQQVPEAVTLVGYDMGGSIATLFAAQHPHRVTRLMLFASAGISSSEDRFTRFCRRTPVVGDWVHGMFGCRYLRAAIPANGPNLTLNIMQAAQHAALNRRGSLRAILSSRRGILSQRLEKEHRKIAALALPVVAIWAEKDEITTLSALGLLAQWNRDARQEVVPKAGHAMPYSHPAETIKALRTALRG</sequence>